<evidence type="ECO:0000313" key="1">
    <source>
        <dbReference type="EMBL" id="KAI0091016.1"/>
    </source>
</evidence>
<accession>A0ACB8UA16</accession>
<dbReference type="Proteomes" id="UP001055072">
    <property type="component" value="Unassembled WGS sequence"/>
</dbReference>
<name>A0ACB8UA16_9APHY</name>
<comment type="caution">
    <text evidence="1">The sequence shown here is derived from an EMBL/GenBank/DDBJ whole genome shotgun (WGS) entry which is preliminary data.</text>
</comment>
<evidence type="ECO:0000313" key="2">
    <source>
        <dbReference type="Proteomes" id="UP001055072"/>
    </source>
</evidence>
<proteinExistence type="predicted"/>
<sequence>METPGTGIPHRCLHVAEVQAIIFGLLAREDCVCLARTCGLFYNEAMNAVWAEVKSLVPFVRCMPLDAVAESNSANPIWSGSDTTITFCKEPTSSDWQSFSKHAHRVRKFLDTDILFTHIYSYQPNGEVEHTIPVSVFQLATSAWQTITHFICQHHSTDSAPLFPNLVALQARSITDVFFRSYLPYICGVTLQTFILEFGVPINPGLGGGFYSTFSELLPAMRTSWPHLSSVEINAPECSIQGQATKHVEEISVWIKNLAQLHFLHVHTGCHPSLIQNLSELPFLHTLDLKGEPGTTSDPTLNFAPSSLSSRFQSLKELKLITYLPDSPVPLLRALNGSNTLTKITLAFGCMRGLPSFTETPQAIEAIYHLPAVNFLDLSFAHYKATTGLISTIRILRHPDHGSGSPECRQCMDRTRIH</sequence>
<protein>
    <submittedName>
        <fullName evidence="1">Uncharacterized protein</fullName>
    </submittedName>
</protein>
<reference evidence="1" key="1">
    <citation type="journal article" date="2021" name="Environ. Microbiol.">
        <title>Gene family expansions and transcriptome signatures uncover fungal adaptations to wood decay.</title>
        <authorList>
            <person name="Hage H."/>
            <person name="Miyauchi S."/>
            <person name="Viragh M."/>
            <person name="Drula E."/>
            <person name="Min B."/>
            <person name="Chaduli D."/>
            <person name="Navarro D."/>
            <person name="Favel A."/>
            <person name="Norest M."/>
            <person name="Lesage-Meessen L."/>
            <person name="Balint B."/>
            <person name="Merenyi Z."/>
            <person name="de Eugenio L."/>
            <person name="Morin E."/>
            <person name="Martinez A.T."/>
            <person name="Baldrian P."/>
            <person name="Stursova M."/>
            <person name="Martinez M.J."/>
            <person name="Novotny C."/>
            <person name="Magnuson J.K."/>
            <person name="Spatafora J.W."/>
            <person name="Maurice S."/>
            <person name="Pangilinan J."/>
            <person name="Andreopoulos W."/>
            <person name="LaButti K."/>
            <person name="Hundley H."/>
            <person name="Na H."/>
            <person name="Kuo A."/>
            <person name="Barry K."/>
            <person name="Lipzen A."/>
            <person name="Henrissat B."/>
            <person name="Riley R."/>
            <person name="Ahrendt S."/>
            <person name="Nagy L.G."/>
            <person name="Grigoriev I.V."/>
            <person name="Martin F."/>
            <person name="Rosso M.N."/>
        </authorList>
    </citation>
    <scope>NUCLEOTIDE SEQUENCE</scope>
    <source>
        <strain evidence="1">CBS 384.51</strain>
    </source>
</reference>
<keyword evidence="2" id="KW-1185">Reference proteome</keyword>
<dbReference type="EMBL" id="MU274906">
    <property type="protein sequence ID" value="KAI0091016.1"/>
    <property type="molecule type" value="Genomic_DNA"/>
</dbReference>
<gene>
    <name evidence="1" type="ORF">BDY19DRAFT_673830</name>
</gene>
<organism evidence="1 2">
    <name type="scientific">Irpex rosettiformis</name>
    <dbReference type="NCBI Taxonomy" id="378272"/>
    <lineage>
        <taxon>Eukaryota</taxon>
        <taxon>Fungi</taxon>
        <taxon>Dikarya</taxon>
        <taxon>Basidiomycota</taxon>
        <taxon>Agaricomycotina</taxon>
        <taxon>Agaricomycetes</taxon>
        <taxon>Polyporales</taxon>
        <taxon>Irpicaceae</taxon>
        <taxon>Irpex</taxon>
    </lineage>
</organism>